<dbReference type="EMBL" id="JBHFEH010000009">
    <property type="protein sequence ID" value="KAL2055973.1"/>
    <property type="molecule type" value="Genomic_DNA"/>
</dbReference>
<dbReference type="Proteomes" id="UP001590951">
    <property type="component" value="Unassembled WGS sequence"/>
</dbReference>
<gene>
    <name evidence="3" type="ORF">ABVK25_003615</name>
</gene>
<accession>A0ABR4BJ73</accession>
<evidence type="ECO:0000256" key="1">
    <source>
        <dbReference type="SAM" id="MobiDB-lite"/>
    </source>
</evidence>
<feature type="transmembrane region" description="Helical" evidence="2">
    <location>
        <begin position="93"/>
        <end position="117"/>
    </location>
</feature>
<feature type="transmembrane region" description="Helical" evidence="2">
    <location>
        <begin position="69"/>
        <end position="86"/>
    </location>
</feature>
<sequence length="189" mass="21328">MDLLQDYLPQAARFYNDYYHPYRTYLAPIWRTLYLTQSYFYRYIFPTLYPLFNLSNSVLKSLSSDTPDILTLLGLAIVLIISFKALDYMRKTIIAWIALVIRLGIWMLVGFVGVYVWQRGVEQSVEDFGWVWGFLAGLGGGGGEDWGKEGGGEGEGFEEDAWVGGRDGEEEGPGSVVRACWRLGNRPGG</sequence>
<reference evidence="3 4" key="1">
    <citation type="submission" date="2024-09" db="EMBL/GenBank/DDBJ databases">
        <title>Rethinking Asexuality: The Enigmatic Case of Functional Sexual Genes in Lepraria (Stereocaulaceae).</title>
        <authorList>
            <person name="Doellman M."/>
            <person name="Sun Y."/>
            <person name="Barcenas-Pena A."/>
            <person name="Lumbsch H.T."/>
            <person name="Grewe F."/>
        </authorList>
    </citation>
    <scope>NUCLEOTIDE SEQUENCE [LARGE SCALE GENOMIC DNA]</scope>
    <source>
        <strain evidence="3 4">Grewe 0041</strain>
    </source>
</reference>
<keyword evidence="2" id="KW-0472">Membrane</keyword>
<evidence type="ECO:0000256" key="2">
    <source>
        <dbReference type="SAM" id="Phobius"/>
    </source>
</evidence>
<evidence type="ECO:0000313" key="3">
    <source>
        <dbReference type="EMBL" id="KAL2055973.1"/>
    </source>
</evidence>
<protein>
    <submittedName>
        <fullName evidence="3">Uncharacterized protein</fullName>
    </submittedName>
</protein>
<keyword evidence="4" id="KW-1185">Reference proteome</keyword>
<dbReference type="InterPro" id="IPR024316">
    <property type="entry name" value="APQ12"/>
</dbReference>
<organism evidence="3 4">
    <name type="scientific">Lepraria finkii</name>
    <dbReference type="NCBI Taxonomy" id="1340010"/>
    <lineage>
        <taxon>Eukaryota</taxon>
        <taxon>Fungi</taxon>
        <taxon>Dikarya</taxon>
        <taxon>Ascomycota</taxon>
        <taxon>Pezizomycotina</taxon>
        <taxon>Lecanoromycetes</taxon>
        <taxon>OSLEUM clade</taxon>
        <taxon>Lecanoromycetidae</taxon>
        <taxon>Lecanorales</taxon>
        <taxon>Lecanorineae</taxon>
        <taxon>Stereocaulaceae</taxon>
        <taxon>Lepraria</taxon>
    </lineage>
</organism>
<keyword evidence="2" id="KW-0812">Transmembrane</keyword>
<name>A0ABR4BJ73_9LECA</name>
<proteinExistence type="predicted"/>
<comment type="caution">
    <text evidence="3">The sequence shown here is derived from an EMBL/GenBank/DDBJ whole genome shotgun (WGS) entry which is preliminary data.</text>
</comment>
<keyword evidence="2" id="KW-1133">Transmembrane helix</keyword>
<feature type="region of interest" description="Disordered" evidence="1">
    <location>
        <begin position="145"/>
        <end position="175"/>
    </location>
</feature>
<dbReference type="Pfam" id="PF12716">
    <property type="entry name" value="Apq12"/>
    <property type="match status" value="1"/>
</dbReference>
<evidence type="ECO:0000313" key="4">
    <source>
        <dbReference type="Proteomes" id="UP001590951"/>
    </source>
</evidence>